<dbReference type="PIRSF" id="PIRSF028744">
    <property type="entry name" value="Addict_mod_HI1419"/>
    <property type="match status" value="1"/>
</dbReference>
<dbReference type="NCBIfam" id="TIGR02683">
    <property type="entry name" value="upstrm_HI1419"/>
    <property type="match status" value="1"/>
</dbReference>
<reference evidence="1 2" key="1">
    <citation type="submission" date="2020-05" db="EMBL/GenBank/DDBJ databases">
        <title>Thiomicrorhabdus sediminis sp.nov. and Thiomicrorhabdus xiamenensis sp.nov., novel sulfur-oxidizing bacteria isolated from coastal sediment.</title>
        <authorList>
            <person name="Liu X."/>
        </authorList>
    </citation>
    <scope>NUCLEOTIDE SEQUENCE [LARGE SCALE GENOMIC DNA]</scope>
    <source>
        <strain evidence="1 2">G2</strain>
    </source>
</reference>
<dbReference type="PANTHER" id="PTHR41791">
    <property type="entry name" value="SSL7039 PROTEIN"/>
    <property type="match status" value="1"/>
</dbReference>
<accession>A0A7D4SYP8</accession>
<dbReference type="EMBL" id="CP054020">
    <property type="protein sequence ID" value="QKI89224.1"/>
    <property type="molecule type" value="Genomic_DNA"/>
</dbReference>
<protein>
    <submittedName>
        <fullName evidence="1">Type II toxin-antitoxin system RelE/ParE family toxin</fullName>
    </submittedName>
</protein>
<dbReference type="AlphaFoldDB" id="A0A7D4SYP8"/>
<organism evidence="1 2">
    <name type="scientific">Thiomicrorhabdus xiamenensis</name>
    <dbReference type="NCBI Taxonomy" id="2739063"/>
    <lineage>
        <taxon>Bacteria</taxon>
        <taxon>Pseudomonadati</taxon>
        <taxon>Pseudomonadota</taxon>
        <taxon>Gammaproteobacteria</taxon>
        <taxon>Thiotrichales</taxon>
        <taxon>Piscirickettsiaceae</taxon>
        <taxon>Thiomicrorhabdus</taxon>
    </lineage>
</organism>
<gene>
    <name evidence="1" type="ORF">HQN79_06425</name>
</gene>
<dbReference type="KEGG" id="txa:HQN79_06425"/>
<dbReference type="Proteomes" id="UP000504724">
    <property type="component" value="Chromosome"/>
</dbReference>
<dbReference type="InterPro" id="IPR014056">
    <property type="entry name" value="TypeIITA-like_toxin_pred"/>
</dbReference>
<sequence>MIEIRKYLRNGESPFDERFNQIKDKQAKSRITARLTRLAMGNAGDHKQLSENLFELRIDVGKGWRVYYTKEGAQIVLLILVGDKPNQKKDIKEVRSWLDE</sequence>
<name>A0A7D4SYP8_9GAMM</name>
<dbReference type="PANTHER" id="PTHR41791:SF1">
    <property type="entry name" value="SSL7039 PROTEIN"/>
    <property type="match status" value="1"/>
</dbReference>
<proteinExistence type="predicted"/>
<dbReference type="RefSeq" id="WP_173285122.1">
    <property type="nucleotide sequence ID" value="NZ_CP054020.1"/>
</dbReference>
<keyword evidence="2" id="KW-1185">Reference proteome</keyword>
<evidence type="ECO:0000313" key="2">
    <source>
        <dbReference type="Proteomes" id="UP000504724"/>
    </source>
</evidence>
<evidence type="ECO:0000313" key="1">
    <source>
        <dbReference type="EMBL" id="QKI89224.1"/>
    </source>
</evidence>